<feature type="non-terminal residue" evidence="8">
    <location>
        <position position="1"/>
    </location>
</feature>
<keyword evidence="9" id="KW-1185">Reference proteome</keyword>
<dbReference type="KEGG" id="nve:5502972"/>
<feature type="DNA-binding region" description="Fork-head" evidence="6">
    <location>
        <begin position="11"/>
        <end position="86"/>
    </location>
</feature>
<keyword evidence="3" id="KW-0805">Transcription regulation</keyword>
<evidence type="ECO:0000256" key="6">
    <source>
        <dbReference type="PROSITE-ProRule" id="PRU00089"/>
    </source>
</evidence>
<dbReference type="PhylomeDB" id="A7SWD7"/>
<dbReference type="InterPro" id="IPR001766">
    <property type="entry name" value="Fork_head_dom"/>
</dbReference>
<dbReference type="Gene3D" id="1.10.10.10">
    <property type="entry name" value="Winged helix-like DNA-binding domain superfamily/Winged helix DNA-binding domain"/>
    <property type="match status" value="1"/>
</dbReference>
<organism evidence="8 9">
    <name type="scientific">Nematostella vectensis</name>
    <name type="common">Starlet sea anemone</name>
    <dbReference type="NCBI Taxonomy" id="45351"/>
    <lineage>
        <taxon>Eukaryota</taxon>
        <taxon>Metazoa</taxon>
        <taxon>Cnidaria</taxon>
        <taxon>Anthozoa</taxon>
        <taxon>Hexacorallia</taxon>
        <taxon>Actiniaria</taxon>
        <taxon>Edwardsiidae</taxon>
        <taxon>Nematostella</taxon>
    </lineage>
</organism>
<name>A7SWD7_NEMVE</name>
<dbReference type="SMART" id="SM00339">
    <property type="entry name" value="FH"/>
    <property type="match status" value="1"/>
</dbReference>
<evidence type="ECO:0000256" key="2">
    <source>
        <dbReference type="ARBA" id="ARBA00022490"/>
    </source>
</evidence>
<dbReference type="SUPFAM" id="SSF46785">
    <property type="entry name" value="Winged helix' DNA-binding domain"/>
    <property type="match status" value="1"/>
</dbReference>
<evidence type="ECO:0000256" key="4">
    <source>
        <dbReference type="ARBA" id="ARBA00023125"/>
    </source>
</evidence>
<evidence type="ECO:0000256" key="3">
    <source>
        <dbReference type="ARBA" id="ARBA00023015"/>
    </source>
</evidence>
<dbReference type="GO" id="GO:0005737">
    <property type="term" value="C:cytoplasm"/>
    <property type="evidence" value="ECO:0007669"/>
    <property type="project" value="UniProtKB-SubCell"/>
</dbReference>
<dbReference type="InterPro" id="IPR036388">
    <property type="entry name" value="WH-like_DNA-bd_sf"/>
</dbReference>
<keyword evidence="6" id="KW-0539">Nucleus</keyword>
<accession>A7SWD7</accession>
<dbReference type="CDD" id="cd20032">
    <property type="entry name" value="FH_FOXO"/>
    <property type="match status" value="1"/>
</dbReference>
<keyword evidence="5" id="KW-0804">Transcription</keyword>
<dbReference type="AlphaFoldDB" id="A7SWD7"/>
<dbReference type="Pfam" id="PF00250">
    <property type="entry name" value="Forkhead"/>
    <property type="match status" value="1"/>
</dbReference>
<sequence length="86" mass="10174">GEKKNPWGNASYSDLIARAIDQSKFQKLTLPQIYDWFVINVPYFKAKEHLPSTKGWKNAIRHTLSLRQRFVRLPDPGNPYRSWWTV</sequence>
<feature type="domain" description="Fork-head" evidence="7">
    <location>
        <begin position="11"/>
        <end position="86"/>
    </location>
</feature>
<dbReference type="FunFam" id="1.10.10.10:FF:001383">
    <property type="entry name" value="Forkhead box O4"/>
    <property type="match status" value="1"/>
</dbReference>
<comment type="subcellular location">
    <subcellularLocation>
        <location evidence="1">Cytoplasm</location>
    </subcellularLocation>
    <subcellularLocation>
        <location evidence="6">Nucleus</location>
    </subcellularLocation>
</comment>
<reference evidence="8 9" key="1">
    <citation type="journal article" date="2007" name="Science">
        <title>Sea anemone genome reveals ancestral eumetazoan gene repertoire and genomic organization.</title>
        <authorList>
            <person name="Putnam N.H."/>
            <person name="Srivastava M."/>
            <person name="Hellsten U."/>
            <person name="Dirks B."/>
            <person name="Chapman J."/>
            <person name="Salamov A."/>
            <person name="Terry A."/>
            <person name="Shapiro H."/>
            <person name="Lindquist E."/>
            <person name="Kapitonov V.V."/>
            <person name="Jurka J."/>
            <person name="Genikhovich G."/>
            <person name="Grigoriev I.V."/>
            <person name="Lucas S.M."/>
            <person name="Steele R.E."/>
            <person name="Finnerty J.R."/>
            <person name="Technau U."/>
            <person name="Martindale M.Q."/>
            <person name="Rokhsar D.S."/>
        </authorList>
    </citation>
    <scope>NUCLEOTIDE SEQUENCE [LARGE SCALE GENOMIC DNA]</scope>
    <source>
        <strain evidence="9">CH2 X CH6</strain>
    </source>
</reference>
<protein>
    <recommendedName>
        <fullName evidence="7">Fork-head domain-containing protein</fullName>
    </recommendedName>
</protein>
<dbReference type="PROSITE" id="PS50039">
    <property type="entry name" value="FORK_HEAD_3"/>
    <property type="match status" value="1"/>
</dbReference>
<dbReference type="PRINTS" id="PR00053">
    <property type="entry name" value="FORKHEAD"/>
</dbReference>
<dbReference type="OrthoDB" id="5954824at2759"/>
<dbReference type="InParanoid" id="A7SWD7"/>
<dbReference type="GO" id="GO:0003700">
    <property type="term" value="F:DNA-binding transcription factor activity"/>
    <property type="evidence" value="ECO:0007669"/>
    <property type="project" value="InterPro"/>
</dbReference>
<evidence type="ECO:0000313" key="9">
    <source>
        <dbReference type="Proteomes" id="UP000001593"/>
    </source>
</evidence>
<evidence type="ECO:0000313" key="8">
    <source>
        <dbReference type="EMBL" id="EDO31996.1"/>
    </source>
</evidence>
<proteinExistence type="predicted"/>
<evidence type="ECO:0000256" key="5">
    <source>
        <dbReference type="ARBA" id="ARBA00023163"/>
    </source>
</evidence>
<dbReference type="STRING" id="45351.A7SWD7"/>
<dbReference type="GO" id="GO:0005634">
    <property type="term" value="C:nucleus"/>
    <property type="evidence" value="ECO:0007669"/>
    <property type="project" value="UniProtKB-SubCell"/>
</dbReference>
<dbReference type="InterPro" id="IPR030456">
    <property type="entry name" value="TF_fork_head_CS_2"/>
</dbReference>
<dbReference type="PANTHER" id="PTHR45767">
    <property type="entry name" value="FORKHEAD BOX PROTEIN O"/>
    <property type="match status" value="1"/>
</dbReference>
<feature type="non-terminal residue" evidence="8">
    <location>
        <position position="86"/>
    </location>
</feature>
<keyword evidence="2" id="KW-0963">Cytoplasm</keyword>
<dbReference type="EMBL" id="DS469857">
    <property type="protein sequence ID" value="EDO31996.1"/>
    <property type="molecule type" value="Genomic_DNA"/>
</dbReference>
<dbReference type="Proteomes" id="UP000001593">
    <property type="component" value="Unassembled WGS sequence"/>
</dbReference>
<dbReference type="HOGENOM" id="CLU_077699_4_0_1"/>
<evidence type="ECO:0000259" key="7">
    <source>
        <dbReference type="PROSITE" id="PS50039"/>
    </source>
</evidence>
<gene>
    <name evidence="8" type="ORF">NEMVEDRAFT_v1g5001</name>
</gene>
<dbReference type="InterPro" id="IPR036390">
    <property type="entry name" value="WH_DNA-bd_sf"/>
</dbReference>
<evidence type="ECO:0000256" key="1">
    <source>
        <dbReference type="ARBA" id="ARBA00004496"/>
    </source>
</evidence>
<dbReference type="eggNOG" id="KOG2294">
    <property type="taxonomic scope" value="Eukaryota"/>
</dbReference>
<keyword evidence="4 6" id="KW-0238">DNA-binding</keyword>
<dbReference type="PROSITE" id="PS00658">
    <property type="entry name" value="FORK_HEAD_2"/>
    <property type="match status" value="1"/>
</dbReference>
<dbReference type="GO" id="GO:0043565">
    <property type="term" value="F:sequence-specific DNA binding"/>
    <property type="evidence" value="ECO:0007669"/>
    <property type="project" value="InterPro"/>
</dbReference>